<evidence type="ECO:0000256" key="1">
    <source>
        <dbReference type="SAM" id="MobiDB-lite"/>
    </source>
</evidence>
<dbReference type="Proteomes" id="UP000294933">
    <property type="component" value="Unassembled WGS sequence"/>
</dbReference>
<sequence>MAKLKLNQFLTADLDTDMVTPGNWVAIFRVPRIDWLSFPPLLLDSPQPDCIFVGGKELEITPLSKQQLVCRDLRILDTVRYHTLDHPNLMDKTWDSNRTFRHSDNGEMHILDCIATSLSTGAPGDVVAATFKREGAETTLVIAKNNPPSDSDKRKAQEFLDAAKNQDEKSFLATVMKSSSALKRITKLGQSLDGSKLNDIKKRLNEHAPVSVSHEFPFIKNLHRFILAYGGTVSKSPELVTSLGTVHESDPDGADGAEAKKLLGKCLDQIITGTEHFKPYNNFNNLTSKDIDWLLYLDARCFTFVNSTFWKVAERTDDDRRLTRRLNKTQQRISGLERVRKQCQTTAGKLVKLQWVTELQGYVAPPNHPDVQMPETFEAALVETGMTQDEAKKFKGLKGIEKHWKKEPVRPRFHCELNLARSLSNLYPRTDHIAPAHFIGCSKRSCMSCDKWLENFNWAHHTDFSTSGSHGKPYAAWGLSGIDAVDNFVYDDIERKLRTHLGNPKSLTRQHSDSNFSGDSDDPGQVSERHLEITL</sequence>
<feature type="region of interest" description="Disordered" evidence="1">
    <location>
        <begin position="504"/>
        <end position="535"/>
    </location>
</feature>
<feature type="compositionally biased region" description="Polar residues" evidence="1">
    <location>
        <begin position="505"/>
        <end position="518"/>
    </location>
</feature>
<name>A0A4Y7QK11_9AGAM</name>
<dbReference type="EMBL" id="ML170158">
    <property type="protein sequence ID" value="TDL27994.1"/>
    <property type="molecule type" value="Genomic_DNA"/>
</dbReference>
<organism evidence="2 3">
    <name type="scientific">Rickenella mellea</name>
    <dbReference type="NCBI Taxonomy" id="50990"/>
    <lineage>
        <taxon>Eukaryota</taxon>
        <taxon>Fungi</taxon>
        <taxon>Dikarya</taxon>
        <taxon>Basidiomycota</taxon>
        <taxon>Agaricomycotina</taxon>
        <taxon>Agaricomycetes</taxon>
        <taxon>Hymenochaetales</taxon>
        <taxon>Rickenellaceae</taxon>
        <taxon>Rickenella</taxon>
    </lineage>
</organism>
<reference evidence="2 3" key="1">
    <citation type="submission" date="2018-06" db="EMBL/GenBank/DDBJ databases">
        <title>A transcriptomic atlas of mushroom development highlights an independent origin of complex multicellularity.</title>
        <authorList>
            <consortium name="DOE Joint Genome Institute"/>
            <person name="Krizsan K."/>
            <person name="Almasi E."/>
            <person name="Merenyi Z."/>
            <person name="Sahu N."/>
            <person name="Viragh M."/>
            <person name="Koszo T."/>
            <person name="Mondo S."/>
            <person name="Kiss B."/>
            <person name="Balint B."/>
            <person name="Kues U."/>
            <person name="Barry K."/>
            <person name="Hegedus J.C."/>
            <person name="Henrissat B."/>
            <person name="Johnson J."/>
            <person name="Lipzen A."/>
            <person name="Ohm R."/>
            <person name="Nagy I."/>
            <person name="Pangilinan J."/>
            <person name="Yan J."/>
            <person name="Xiong Y."/>
            <person name="Grigoriev I.V."/>
            <person name="Hibbett D.S."/>
            <person name="Nagy L.G."/>
        </authorList>
    </citation>
    <scope>NUCLEOTIDE SEQUENCE [LARGE SCALE GENOMIC DNA]</scope>
    <source>
        <strain evidence="2 3">SZMC22713</strain>
    </source>
</reference>
<dbReference type="OrthoDB" id="3063780at2759"/>
<protein>
    <submittedName>
        <fullName evidence="2">Uncharacterized protein</fullName>
    </submittedName>
</protein>
<evidence type="ECO:0000313" key="3">
    <source>
        <dbReference type="Proteomes" id="UP000294933"/>
    </source>
</evidence>
<accession>A0A4Y7QK11</accession>
<evidence type="ECO:0000313" key="2">
    <source>
        <dbReference type="EMBL" id="TDL27994.1"/>
    </source>
</evidence>
<keyword evidence="3" id="KW-1185">Reference proteome</keyword>
<proteinExistence type="predicted"/>
<dbReference type="Pfam" id="PF14441">
    <property type="entry name" value="OTT_1508_deam"/>
    <property type="match status" value="1"/>
</dbReference>
<dbReference type="InterPro" id="IPR027796">
    <property type="entry name" value="OTT_1508_deam-like"/>
</dbReference>
<gene>
    <name evidence="2" type="ORF">BD410DRAFT_869747</name>
</gene>
<dbReference type="AlphaFoldDB" id="A0A4Y7QK11"/>
<dbReference type="VEuPathDB" id="FungiDB:BD410DRAFT_869747"/>